<organism evidence="2">
    <name type="scientific">marine sediment metagenome</name>
    <dbReference type="NCBI Taxonomy" id="412755"/>
    <lineage>
        <taxon>unclassified sequences</taxon>
        <taxon>metagenomes</taxon>
        <taxon>ecological metagenomes</taxon>
    </lineage>
</organism>
<evidence type="ECO:0000259" key="1">
    <source>
        <dbReference type="PROSITE" id="PS51688"/>
    </source>
</evidence>
<comment type="caution">
    <text evidence="2">The sequence shown here is derived from an EMBL/GenBank/DDBJ whole genome shotgun (WGS) entry which is preliminary data.</text>
</comment>
<feature type="domain" description="Peptidase S74" evidence="1">
    <location>
        <begin position="90"/>
        <end position="174"/>
    </location>
</feature>
<name>A0A0F9DHM0_9ZZZZ</name>
<evidence type="ECO:0000313" key="2">
    <source>
        <dbReference type="EMBL" id="KKL53306.1"/>
    </source>
</evidence>
<dbReference type="EMBL" id="LAZR01031594">
    <property type="protein sequence ID" value="KKL53306.1"/>
    <property type="molecule type" value="Genomic_DNA"/>
</dbReference>
<reference evidence="2" key="1">
    <citation type="journal article" date="2015" name="Nature">
        <title>Complex archaea that bridge the gap between prokaryotes and eukaryotes.</title>
        <authorList>
            <person name="Spang A."/>
            <person name="Saw J.H."/>
            <person name="Jorgensen S.L."/>
            <person name="Zaremba-Niedzwiedzka K."/>
            <person name="Martijn J."/>
            <person name="Lind A.E."/>
            <person name="van Eijk R."/>
            <person name="Schleper C."/>
            <person name="Guy L."/>
            <person name="Ettema T.J."/>
        </authorList>
    </citation>
    <scope>NUCLEOTIDE SEQUENCE</scope>
</reference>
<protein>
    <recommendedName>
        <fullName evidence="1">Peptidase S74 domain-containing protein</fullName>
    </recommendedName>
</protein>
<sequence length="174" mass="19268">MRALAELLRANIPGQLAGQGMNIAAIMQAINQQPLDRERQEWLRTSAEPGWAIQTMLGMQQPTTENIAFQGTDQTGDMMQMAMMAAIMMSDERVKENIQTIPNALDKIKQLDGKTYNFIGASKTDAGILAQDLESIFPDSVIEVDGIKHIKLDAIVGLLVNAIKELDDRIRRDS</sequence>
<dbReference type="PROSITE" id="PS51688">
    <property type="entry name" value="ICA"/>
    <property type="match status" value="1"/>
</dbReference>
<dbReference type="AlphaFoldDB" id="A0A0F9DHM0"/>
<dbReference type="Pfam" id="PF13884">
    <property type="entry name" value="Peptidase_S74"/>
    <property type="match status" value="1"/>
</dbReference>
<gene>
    <name evidence="2" type="ORF">LCGC14_2276770</name>
</gene>
<dbReference type="InterPro" id="IPR030392">
    <property type="entry name" value="S74_ICA"/>
</dbReference>
<accession>A0A0F9DHM0</accession>
<proteinExistence type="predicted"/>